<organism evidence="4 5">
    <name type="scientific">Orbilia oligospora</name>
    <name type="common">Nematode-trapping fungus</name>
    <name type="synonym">Arthrobotrys oligospora</name>
    <dbReference type="NCBI Taxonomy" id="2813651"/>
    <lineage>
        <taxon>Eukaryota</taxon>
        <taxon>Fungi</taxon>
        <taxon>Dikarya</taxon>
        <taxon>Ascomycota</taxon>
        <taxon>Pezizomycotina</taxon>
        <taxon>Orbiliomycetes</taxon>
        <taxon>Orbiliales</taxon>
        <taxon>Orbiliaceae</taxon>
        <taxon>Orbilia</taxon>
    </lineage>
</organism>
<evidence type="ECO:0000313" key="7">
    <source>
        <dbReference type="Proteomes" id="UP000483672"/>
    </source>
</evidence>
<dbReference type="Proteomes" id="UP000479691">
    <property type="component" value="Unassembled WGS sequence"/>
</dbReference>
<comment type="caution">
    <text evidence="4">The sequence shown here is derived from an EMBL/GenBank/DDBJ whole genome shotgun (WGS) entry which is preliminary data.</text>
</comment>
<protein>
    <submittedName>
        <fullName evidence="4">Uncharacterized protein</fullName>
    </submittedName>
</protein>
<evidence type="ECO:0000313" key="5">
    <source>
        <dbReference type="Proteomes" id="UP000472727"/>
    </source>
</evidence>
<dbReference type="EMBL" id="WIWT01000162">
    <property type="protein sequence ID" value="KAF3197481.1"/>
    <property type="molecule type" value="Genomic_DNA"/>
</dbReference>
<dbReference type="Proteomes" id="UP000614610">
    <property type="component" value="Unassembled WGS sequence"/>
</dbReference>
<dbReference type="EMBL" id="JAABOE010000153">
    <property type="protein sequence ID" value="KAF3161034.1"/>
    <property type="molecule type" value="Genomic_DNA"/>
</dbReference>
<sequence>MTEKNTGDSNTPAPARVWQPFIPIPLDTEPRIRYLRGLLEKPEENARQLKNIEAVLKALESGETPHECYQNGEPVDFQTADLKIPMWFEGGRMLASSCSYVPPWADTVRIL</sequence>
<dbReference type="Proteomes" id="UP000483672">
    <property type="component" value="Unassembled WGS sequence"/>
</dbReference>
<dbReference type="Proteomes" id="UP000472727">
    <property type="component" value="Unassembled WGS sequence"/>
</dbReference>
<proteinExistence type="predicted"/>
<dbReference type="AlphaFoldDB" id="A0A6G1LQV4"/>
<gene>
    <name evidence="4" type="ORF">TWF106_002009</name>
    <name evidence="3" type="ORF">TWF191_003511</name>
    <name evidence="2" type="ORF">TWF679_003160</name>
    <name evidence="1" type="ORF">TWF788_002777</name>
</gene>
<accession>A0A6G1LQV4</accession>
<dbReference type="EMBL" id="WIPF01000187">
    <property type="protein sequence ID" value="KAF3201006.1"/>
    <property type="molecule type" value="Genomic_DNA"/>
</dbReference>
<evidence type="ECO:0000313" key="3">
    <source>
        <dbReference type="EMBL" id="KAF3201006.1"/>
    </source>
</evidence>
<dbReference type="OrthoDB" id="10292513at2759"/>
<evidence type="ECO:0000313" key="6">
    <source>
        <dbReference type="Proteomes" id="UP000479691"/>
    </source>
</evidence>
<evidence type="ECO:0000313" key="1">
    <source>
        <dbReference type="EMBL" id="KAF3161034.1"/>
    </source>
</evidence>
<name>A0A6G1LQV4_ORBOL</name>
<reference evidence="5 6" key="1">
    <citation type="submission" date="2019-06" db="EMBL/GenBank/DDBJ databases">
        <authorList>
            <person name="Palmer J.M."/>
        </authorList>
    </citation>
    <scope>NUCLEOTIDE SEQUENCE [LARGE SCALE GENOMIC DNA]</scope>
    <source>
        <strain evidence="4 5">TWF106</strain>
        <strain evidence="3 7">TWF191</strain>
        <strain evidence="2">TWF679</strain>
        <strain evidence="1 6">TWF788</strain>
    </source>
</reference>
<evidence type="ECO:0000313" key="2">
    <source>
        <dbReference type="EMBL" id="KAF3197481.1"/>
    </source>
</evidence>
<evidence type="ECO:0000313" key="4">
    <source>
        <dbReference type="EMBL" id="KAF3203325.1"/>
    </source>
</evidence>
<dbReference type="EMBL" id="WIWS01000136">
    <property type="protein sequence ID" value="KAF3203325.1"/>
    <property type="molecule type" value="Genomic_DNA"/>
</dbReference>